<sequence>MVEIYGSTLQTLVRNDSHFGDYKCKVANPLGIVEQIMKWRKRQKPIGRSRFQLKRAFTDGLKLDIRSVKFSSVLDNMQTIGYRVEYMSENEFKYCVGNWSYAKRRYFVSRRDGRRFMVTRLQTNTTYLMRAASFNVAGLNDWKVR</sequence>
<dbReference type="STRING" id="37001.A0A1A9X5I8"/>
<evidence type="ECO:0000313" key="2">
    <source>
        <dbReference type="Proteomes" id="UP000091820"/>
    </source>
</evidence>
<evidence type="ECO:0008006" key="3">
    <source>
        <dbReference type="Google" id="ProtNLM"/>
    </source>
</evidence>
<proteinExistence type="predicted"/>
<protein>
    <recommendedName>
        <fullName evidence="3">Fibronectin type-III domain-containing protein</fullName>
    </recommendedName>
</protein>
<name>A0A1A9X5I8_9MUSC</name>
<dbReference type="EnsemblMetazoa" id="GBRI044957-RA">
    <property type="protein sequence ID" value="GBRI044957-PA"/>
    <property type="gene ID" value="GBRI044957"/>
</dbReference>
<dbReference type="AlphaFoldDB" id="A0A1A9X5I8"/>
<dbReference type="Proteomes" id="UP000091820">
    <property type="component" value="Unassembled WGS sequence"/>
</dbReference>
<evidence type="ECO:0000313" key="1">
    <source>
        <dbReference type="EnsemblMetazoa" id="GBRI044957-PA"/>
    </source>
</evidence>
<dbReference type="SUPFAM" id="SSF49265">
    <property type="entry name" value="Fibronectin type III"/>
    <property type="match status" value="1"/>
</dbReference>
<reference evidence="2" key="1">
    <citation type="submission" date="2014-03" db="EMBL/GenBank/DDBJ databases">
        <authorList>
            <person name="Aksoy S."/>
            <person name="Warren W."/>
            <person name="Wilson R.K."/>
        </authorList>
    </citation>
    <scope>NUCLEOTIDE SEQUENCE [LARGE SCALE GENOMIC DNA]</scope>
    <source>
        <strain evidence="2">IAEA</strain>
    </source>
</reference>
<keyword evidence="2" id="KW-1185">Reference proteome</keyword>
<reference evidence="1" key="2">
    <citation type="submission" date="2020-05" db="UniProtKB">
        <authorList>
            <consortium name="EnsemblMetazoa"/>
        </authorList>
    </citation>
    <scope>IDENTIFICATION</scope>
    <source>
        <strain evidence="1">IAEA</strain>
    </source>
</reference>
<dbReference type="InterPro" id="IPR036116">
    <property type="entry name" value="FN3_sf"/>
</dbReference>
<dbReference type="VEuPathDB" id="VectorBase:GBRI044957"/>
<organism evidence="1 2">
    <name type="scientific">Glossina brevipalpis</name>
    <dbReference type="NCBI Taxonomy" id="37001"/>
    <lineage>
        <taxon>Eukaryota</taxon>
        <taxon>Metazoa</taxon>
        <taxon>Ecdysozoa</taxon>
        <taxon>Arthropoda</taxon>
        <taxon>Hexapoda</taxon>
        <taxon>Insecta</taxon>
        <taxon>Pterygota</taxon>
        <taxon>Neoptera</taxon>
        <taxon>Endopterygota</taxon>
        <taxon>Diptera</taxon>
        <taxon>Brachycera</taxon>
        <taxon>Muscomorpha</taxon>
        <taxon>Hippoboscoidea</taxon>
        <taxon>Glossinidae</taxon>
        <taxon>Glossina</taxon>
    </lineage>
</organism>
<accession>A0A1A9X5I8</accession>